<dbReference type="GO" id="GO:0000272">
    <property type="term" value="P:polysaccharide catabolic process"/>
    <property type="evidence" value="ECO:0007669"/>
    <property type="project" value="UniProtKB-KW"/>
</dbReference>
<dbReference type="InterPro" id="IPR001000">
    <property type="entry name" value="GH10_dom"/>
</dbReference>
<keyword evidence="6" id="KW-0732">Signal</keyword>
<dbReference type="InterPro" id="IPR017853">
    <property type="entry name" value="GH"/>
</dbReference>
<keyword evidence="2" id="KW-0677">Repeat</keyword>
<dbReference type="PANTHER" id="PTHR31490:SF52">
    <property type="entry name" value="ENDO-1,4-BETA-XYLANASE 5-RELATED"/>
    <property type="match status" value="1"/>
</dbReference>
<sequence length="571" mass="64481">MKLSPAVCFFMLLFHRTQAFSYDYSATSKCLTEPQRAQYRGGTIKNPDFDHGIDGWTVFGHGSIIEGTSKDGNKYIIAKDRTQPLDGLSQMVQFEQRQIYSFSAWVQVNEGSEDVSVVFRIDGKDLIRAGKVIARNGCWSFLKGGVTANYSSPVDVLFESKNMRTEVWIDSVSLQAFTKEQWKSHQETIIAKERKSKVRIEVNYANGTAVEGAIVATKQTKSDFPLGCAMNHHILESTDYQNWFASRFKYTTFTNEMKWYSTEIIQGQENYTVADSMLKFCKEKGIFIRGHNVFWDDPKYQPKWVVNLSSDELRTAAAKRINSVVPRYKGQLIAWDVVNENLHFSFFEDKLGRNASFEFYVRAYQLDPSTVMFMNEYNTIEYCGDEKVSPANYIKKLEDMLSYPGIQGISAGIGLQGHFGLGQPNLAYMRSSIDYLGSAGLPIWLTEVSVANDPDQAQHLEEVLREGYSHPAVKGIIMFMGPAMAGFNETPLAHNNFSNTPAGDIVDKLLHEWNSQTTKTETDAKGLSEILLNHGEHSITVEHRLTNSLKTFSYNVTKRARGATLHVQVNG</sequence>
<dbReference type="Pfam" id="PF02018">
    <property type="entry name" value="CBM_4_9"/>
    <property type="match status" value="1"/>
</dbReference>
<evidence type="ECO:0000256" key="4">
    <source>
        <dbReference type="ARBA" id="ARBA00023277"/>
    </source>
</evidence>
<dbReference type="InterPro" id="IPR003305">
    <property type="entry name" value="CenC_carb-bd"/>
</dbReference>
<dbReference type="Gene3D" id="2.60.120.260">
    <property type="entry name" value="Galactose-binding domain-like"/>
    <property type="match status" value="1"/>
</dbReference>
<comment type="caution">
    <text evidence="8">The sequence shown here is derived from an EMBL/GenBank/DDBJ whole genome shotgun (WGS) entry which is preliminary data.</text>
</comment>
<feature type="chain" id="PRO_5043911275" description="GH10 domain-containing protein" evidence="6">
    <location>
        <begin position="20"/>
        <end position="571"/>
    </location>
</feature>
<evidence type="ECO:0000313" key="9">
    <source>
        <dbReference type="Proteomes" id="UP001159364"/>
    </source>
</evidence>
<evidence type="ECO:0000256" key="6">
    <source>
        <dbReference type="SAM" id="SignalP"/>
    </source>
</evidence>
<feature type="signal peptide" evidence="6">
    <location>
        <begin position="1"/>
        <end position="19"/>
    </location>
</feature>
<feature type="domain" description="GH10" evidence="7">
    <location>
        <begin position="211"/>
        <end position="509"/>
    </location>
</feature>
<organism evidence="8 9">
    <name type="scientific">Erythroxylum novogranatense</name>
    <dbReference type="NCBI Taxonomy" id="1862640"/>
    <lineage>
        <taxon>Eukaryota</taxon>
        <taxon>Viridiplantae</taxon>
        <taxon>Streptophyta</taxon>
        <taxon>Embryophyta</taxon>
        <taxon>Tracheophyta</taxon>
        <taxon>Spermatophyta</taxon>
        <taxon>Magnoliopsida</taxon>
        <taxon>eudicotyledons</taxon>
        <taxon>Gunneridae</taxon>
        <taxon>Pentapetalae</taxon>
        <taxon>rosids</taxon>
        <taxon>fabids</taxon>
        <taxon>Malpighiales</taxon>
        <taxon>Erythroxylaceae</taxon>
        <taxon>Erythroxylum</taxon>
    </lineage>
</organism>
<reference evidence="8 9" key="1">
    <citation type="submission" date="2021-09" db="EMBL/GenBank/DDBJ databases">
        <title>Genomic insights and catalytic innovation underlie evolution of tropane alkaloids biosynthesis.</title>
        <authorList>
            <person name="Wang Y.-J."/>
            <person name="Tian T."/>
            <person name="Huang J.-P."/>
            <person name="Huang S.-X."/>
        </authorList>
    </citation>
    <scope>NUCLEOTIDE SEQUENCE [LARGE SCALE GENOMIC DNA]</scope>
    <source>
        <strain evidence="8">KIB-2018</strain>
        <tissue evidence="8">Leaf</tissue>
    </source>
</reference>
<dbReference type="InterPro" id="IPR044846">
    <property type="entry name" value="GH10"/>
</dbReference>
<dbReference type="Pfam" id="PF00331">
    <property type="entry name" value="Glyco_hydro_10"/>
    <property type="match status" value="1"/>
</dbReference>
<evidence type="ECO:0000256" key="3">
    <source>
        <dbReference type="ARBA" id="ARBA00022801"/>
    </source>
</evidence>
<dbReference type="SUPFAM" id="SSF51445">
    <property type="entry name" value="(Trans)glycosidases"/>
    <property type="match status" value="1"/>
</dbReference>
<keyword evidence="5" id="KW-0624">Polysaccharide degradation</keyword>
<keyword evidence="3" id="KW-0378">Hydrolase</keyword>
<dbReference type="Proteomes" id="UP001159364">
    <property type="component" value="Linkage Group LG05"/>
</dbReference>
<dbReference type="GO" id="GO:0031176">
    <property type="term" value="F:endo-1,4-beta-xylanase activity"/>
    <property type="evidence" value="ECO:0007669"/>
    <property type="project" value="UniProtKB-ARBA"/>
</dbReference>
<dbReference type="AlphaFoldDB" id="A0AAV8T9V0"/>
<evidence type="ECO:0000259" key="7">
    <source>
        <dbReference type="PROSITE" id="PS51760"/>
    </source>
</evidence>
<evidence type="ECO:0000256" key="5">
    <source>
        <dbReference type="ARBA" id="ARBA00023326"/>
    </source>
</evidence>
<dbReference type="PROSITE" id="PS51760">
    <property type="entry name" value="GH10_2"/>
    <property type="match status" value="1"/>
</dbReference>
<dbReference type="Gene3D" id="3.20.20.80">
    <property type="entry name" value="Glycosidases"/>
    <property type="match status" value="1"/>
</dbReference>
<name>A0AAV8T9V0_9ROSI</name>
<keyword evidence="9" id="KW-1185">Reference proteome</keyword>
<proteinExistence type="inferred from homology"/>
<comment type="similarity">
    <text evidence="1">Belongs to the glycosyl hydrolase 10 (cellulase F) family.</text>
</comment>
<evidence type="ECO:0000313" key="8">
    <source>
        <dbReference type="EMBL" id="KAJ8763521.1"/>
    </source>
</evidence>
<evidence type="ECO:0000256" key="2">
    <source>
        <dbReference type="ARBA" id="ARBA00022737"/>
    </source>
</evidence>
<evidence type="ECO:0000256" key="1">
    <source>
        <dbReference type="ARBA" id="ARBA00007495"/>
    </source>
</evidence>
<dbReference type="PANTHER" id="PTHR31490">
    <property type="entry name" value="GLYCOSYL HYDROLASE"/>
    <property type="match status" value="1"/>
</dbReference>
<gene>
    <name evidence="8" type="ORF">K2173_002404</name>
</gene>
<keyword evidence="4" id="KW-0119">Carbohydrate metabolism</keyword>
<protein>
    <recommendedName>
        <fullName evidence="7">GH10 domain-containing protein</fullName>
    </recommendedName>
</protein>
<dbReference type="InterPro" id="IPR008979">
    <property type="entry name" value="Galactose-bd-like_sf"/>
</dbReference>
<dbReference type="EMBL" id="JAIWQS010000005">
    <property type="protein sequence ID" value="KAJ8763521.1"/>
    <property type="molecule type" value="Genomic_DNA"/>
</dbReference>
<dbReference type="SMART" id="SM00633">
    <property type="entry name" value="Glyco_10"/>
    <property type="match status" value="1"/>
</dbReference>
<accession>A0AAV8T9V0</accession>
<dbReference type="SUPFAM" id="SSF49785">
    <property type="entry name" value="Galactose-binding domain-like"/>
    <property type="match status" value="1"/>
</dbReference>